<dbReference type="Gene3D" id="3.30.505.10">
    <property type="entry name" value="SH2 domain"/>
    <property type="match status" value="1"/>
</dbReference>
<comment type="caution">
    <text evidence="4">The sequence shown here is derived from an EMBL/GenBank/DDBJ whole genome shotgun (WGS) entry which is preliminary data.</text>
</comment>
<dbReference type="Proteomes" id="UP001331761">
    <property type="component" value="Unassembled WGS sequence"/>
</dbReference>
<evidence type="ECO:0000313" key="5">
    <source>
        <dbReference type="Proteomes" id="UP001331761"/>
    </source>
</evidence>
<evidence type="ECO:0000313" key="4">
    <source>
        <dbReference type="EMBL" id="KAK5971659.1"/>
    </source>
</evidence>
<feature type="region of interest" description="Disordered" evidence="2">
    <location>
        <begin position="1"/>
        <end position="32"/>
    </location>
</feature>
<gene>
    <name evidence="4" type="ORF">GCK32_009860</name>
</gene>
<dbReference type="InterPro" id="IPR036860">
    <property type="entry name" value="SH2_dom_sf"/>
</dbReference>
<sequence>MNSAMAQSARSKMSNTSASHMKKKSPSSSSCESDIIVVGADDEKTALIPITIPTSRSEDLGGAIRSESLDLKVKKRRSQPKELKKVTQWTGASDAALEDEPFYHGYMARTESERIVTKDGEFLVRKAEVKGRQCYLVTVQHNNEKMHLKIQAAQELYWLQTYCFD</sequence>
<feature type="non-terminal residue" evidence="4">
    <location>
        <position position="165"/>
    </location>
</feature>
<evidence type="ECO:0000256" key="1">
    <source>
        <dbReference type="PROSITE-ProRule" id="PRU00191"/>
    </source>
</evidence>
<evidence type="ECO:0000259" key="3">
    <source>
        <dbReference type="PROSITE" id="PS50001"/>
    </source>
</evidence>
<organism evidence="4 5">
    <name type="scientific">Trichostrongylus colubriformis</name>
    <name type="common">Black scour worm</name>
    <dbReference type="NCBI Taxonomy" id="6319"/>
    <lineage>
        <taxon>Eukaryota</taxon>
        <taxon>Metazoa</taxon>
        <taxon>Ecdysozoa</taxon>
        <taxon>Nematoda</taxon>
        <taxon>Chromadorea</taxon>
        <taxon>Rhabditida</taxon>
        <taxon>Rhabditina</taxon>
        <taxon>Rhabditomorpha</taxon>
        <taxon>Strongyloidea</taxon>
        <taxon>Trichostrongylidae</taxon>
        <taxon>Trichostrongylus</taxon>
    </lineage>
</organism>
<keyword evidence="1" id="KW-0727">SH2 domain</keyword>
<dbReference type="AlphaFoldDB" id="A0AAN8J0A5"/>
<name>A0AAN8J0A5_TRICO</name>
<dbReference type="SUPFAM" id="SSF55550">
    <property type="entry name" value="SH2 domain"/>
    <property type="match status" value="1"/>
</dbReference>
<reference evidence="4 5" key="1">
    <citation type="submission" date="2019-10" db="EMBL/GenBank/DDBJ databases">
        <title>Assembly and Annotation for the nematode Trichostrongylus colubriformis.</title>
        <authorList>
            <person name="Martin J."/>
        </authorList>
    </citation>
    <scope>NUCLEOTIDE SEQUENCE [LARGE SCALE GENOMIC DNA]</scope>
    <source>
        <strain evidence="4">G859</strain>
        <tissue evidence="4">Whole worm</tissue>
    </source>
</reference>
<feature type="compositionally biased region" description="Polar residues" evidence="2">
    <location>
        <begin position="1"/>
        <end position="16"/>
    </location>
</feature>
<keyword evidence="5" id="KW-1185">Reference proteome</keyword>
<dbReference type="PROSITE" id="PS50001">
    <property type="entry name" value="SH2"/>
    <property type="match status" value="1"/>
</dbReference>
<dbReference type="InterPro" id="IPR000980">
    <property type="entry name" value="SH2"/>
</dbReference>
<evidence type="ECO:0000256" key="2">
    <source>
        <dbReference type="SAM" id="MobiDB-lite"/>
    </source>
</evidence>
<proteinExistence type="predicted"/>
<dbReference type="EMBL" id="WIXE01017522">
    <property type="protein sequence ID" value="KAK5971659.1"/>
    <property type="molecule type" value="Genomic_DNA"/>
</dbReference>
<feature type="domain" description="SH2" evidence="3">
    <location>
        <begin position="102"/>
        <end position="165"/>
    </location>
</feature>
<dbReference type="Pfam" id="PF00017">
    <property type="entry name" value="SH2"/>
    <property type="match status" value="1"/>
</dbReference>
<accession>A0AAN8J0A5</accession>
<protein>
    <recommendedName>
        <fullName evidence="3">SH2 domain-containing protein</fullName>
    </recommendedName>
</protein>